<name>A0A3R8QXN0_9FLAO</name>
<dbReference type="OrthoDB" id="1143801at2"/>
<evidence type="ECO:0000256" key="1">
    <source>
        <dbReference type="SAM" id="Coils"/>
    </source>
</evidence>
<keyword evidence="1" id="KW-0175">Coiled coil</keyword>
<organism evidence="2 3">
    <name type="scientific">Maribacter algicola</name>
    <dbReference type="NCBI Taxonomy" id="2498892"/>
    <lineage>
        <taxon>Bacteria</taxon>
        <taxon>Pseudomonadati</taxon>
        <taxon>Bacteroidota</taxon>
        <taxon>Flavobacteriia</taxon>
        <taxon>Flavobacteriales</taxon>
        <taxon>Flavobacteriaceae</taxon>
        <taxon>Maribacter</taxon>
    </lineage>
</organism>
<sequence>MEKDNLENLFKTLQGRFDTEEPALGHQERFLAKLNKANQTVSLSKTHFIWWKPLSIAASMALLVALAYGAMDSNPSLEEQVAEISPEAANTQFYFASLIEQQIKELEAEETPETRKIISDTLDQLKKLEQDYKMLENELLNGGNSKLILSAMITNFQTRIDLLNDVLNQIETIKNIKNYDDEMNQNIL</sequence>
<comment type="caution">
    <text evidence="2">The sequence shown here is derived from an EMBL/GenBank/DDBJ whole genome shotgun (WGS) entry which is preliminary data.</text>
</comment>
<gene>
    <name evidence="2" type="ORF">DZC72_16875</name>
</gene>
<keyword evidence="3" id="KW-1185">Reference proteome</keyword>
<dbReference type="RefSeq" id="WP_125224069.1">
    <property type="nucleotide sequence ID" value="NZ_QUSX01000004.1"/>
</dbReference>
<reference evidence="3" key="1">
    <citation type="submission" date="2018-08" db="EMBL/GenBank/DDBJ databases">
        <authorList>
            <person name="Khan S.A."/>
            <person name="J S.E."/>
        </authorList>
    </citation>
    <scope>NUCLEOTIDE SEQUENCE [LARGE SCALE GENOMIC DNA]</scope>
    <source>
        <strain evidence="3">PoM-212</strain>
    </source>
</reference>
<proteinExistence type="predicted"/>
<protein>
    <recommendedName>
        <fullName evidence="4">DUF3379 domain-containing protein</fullName>
    </recommendedName>
</protein>
<dbReference type="AlphaFoldDB" id="A0A3R8QXN0"/>
<feature type="coiled-coil region" evidence="1">
    <location>
        <begin position="118"/>
        <end position="145"/>
    </location>
</feature>
<dbReference type="EMBL" id="QUSX01000004">
    <property type="protein sequence ID" value="RRQ47657.1"/>
    <property type="molecule type" value="Genomic_DNA"/>
</dbReference>
<dbReference type="Proteomes" id="UP000286990">
    <property type="component" value="Unassembled WGS sequence"/>
</dbReference>
<evidence type="ECO:0000313" key="3">
    <source>
        <dbReference type="Proteomes" id="UP000286990"/>
    </source>
</evidence>
<reference evidence="3" key="2">
    <citation type="submission" date="2018-12" db="EMBL/GenBank/DDBJ databases">
        <title>Maribacter lutimaris sp. nov., isolated from marine sediment.</title>
        <authorList>
            <person name="Kim K.K."/>
        </authorList>
    </citation>
    <scope>NUCLEOTIDE SEQUENCE [LARGE SCALE GENOMIC DNA]</scope>
    <source>
        <strain evidence="3">PoM-212</strain>
    </source>
</reference>
<accession>A0A3R8QXN0</accession>
<evidence type="ECO:0000313" key="2">
    <source>
        <dbReference type="EMBL" id="RRQ47657.1"/>
    </source>
</evidence>
<evidence type="ECO:0008006" key="4">
    <source>
        <dbReference type="Google" id="ProtNLM"/>
    </source>
</evidence>